<accession>A0ABW0BRX6</accession>
<dbReference type="EMBL" id="JBHSKD010000027">
    <property type="protein sequence ID" value="MFC5179366.1"/>
    <property type="molecule type" value="Genomic_DNA"/>
</dbReference>
<keyword evidence="2" id="KW-1185">Reference proteome</keyword>
<sequence>MAVLTVLALLGALGPALVPESLEVAPRAAAATSDSCLDERGDAIPCEFGLEPVTFPVGQTIGEYELGLLSRTATGEVPRLAPRDFAAGDFLGGCVPDQEACLLDNRIRVGARDPGQSPEDYYLYKNATPVEPSTNGGVPRAAASGDMALTRLDANGDGREELVYAAECQSFTGPSSELCLSLYDPAVNEYAPWQRTGLDLDTEFAPIRLAAGNIAQTTATVIGASFQPAPDGNGMFVTFTTDQPSELRAGEAVRFDLNEAYLLNESLCLTAEDGTSSCAGAFGEGLQAVEKVAADGTTFTVRVGSLLNASPGECPEGFTCLPDNTLLPNDWPAADCVDGCSVGVIGTSPGLAVAFAGPGAAAEVAAFTVRPSTATPFRLGDVANVGTLVGARKPLAITVGDLDGGLPDEIAVAHGTICSGAPCSQVRIFRWNDSRQLVSVRTQRLPDIAADGSATTTAATTESIDLAVGNVATSGNEDGADLVVGTVRNRGTTVVQELAVLDINAAYGVSFAQGRLLATSSGASQAIAVQRHAQIKVAADDVDGDGVDDPVVASTRGVDLDFNQTLAEVDLKVFGSRGGTDVLDGVATAIGPDWSGQIDLAVGQVGRVEDPAGVGMPNATNPDIVLAWTCDAPETCGAGTTGTGVAVRAFGVDADGADLAISAPAQATPVFTAGFIGDMSYSAASERSFVSAELADLDADSETLGAPVSYLTVGKVEPLLVLKSPPVHFDAFDGGSDGKVDGLISYNDTDDVNGCFALNKSDDCGTSSSYATTTSVDTSMSASFSNSWGVSGGFTGTAWVGDVGEDDEGDPECDGGVCAGLTLKLKVDYEAQQEDEAKAGRTFTYSANREVAAGADSAFAAVQTIETLEWPVYPGVSSFGANLEPGRYVRVDSPAETRFQWIDAHDPELSSSWWLSSVPNNVLSYPQKAADIAADAKQVERVEAEGTELTITTSSNHGWTCELAGFALPDGDRDVQEPGYLTDYPCAAAAVPVSLTGLTGPGQRFNGSYLVTEVQAADKLVLRRTSGDLPSGSWRAGDQDETNCTGCPPGSLRRTPGAFVDQDIAVSRGASFENTVEVKDESEFKASASWSIDTSLDLEVVFGAEAFNVGTAAKVEVGGHYKRSEAVSRTVQATSGTTFAVKIGSNLKTGTGYFVRPYLAADPVTQAMVLEWTADCRTSCTEGIWGDVYRRNPDLAFALPRLMTPFRDPNNTPYDLGNLLRSPDFQTWTCKFDADLSRSFCEPVPAAETGKPLTLTSFVHNYSLKPFTSQKPAKIRYFVGDPVRGGYLVTEITQDRTGSDAPLVCSGAAFCIPARDQSLVSGTWTPPPGLAGRGSPENPLAIYGVIKPPAGTTEIHPWEPVDLAACKNAYPLLDALHSEYYDPTSVYDDRLSRCPTTNNEGLFLQRFTGTPARSSDLSVSASELQVSADGSSLKLGVRSSQALAGDRVEFRIWSCARSAACSPATLPMPSNASPAQGLSVTKRLTIARGGVQNVTLPLGLPPGTRTLTVQVVPLDTWERPGGPGVANAGQLRNNVVTTRVTVG</sequence>
<evidence type="ECO:0000313" key="1">
    <source>
        <dbReference type="EMBL" id="MFC5179366.1"/>
    </source>
</evidence>
<dbReference type="RefSeq" id="WP_378593438.1">
    <property type="nucleotide sequence ID" value="NZ_JBHSKD010000027.1"/>
</dbReference>
<protein>
    <recommendedName>
        <fullName evidence="3">Ig-like domain-containing protein</fullName>
    </recommendedName>
</protein>
<proteinExistence type="predicted"/>
<evidence type="ECO:0000313" key="2">
    <source>
        <dbReference type="Proteomes" id="UP001596087"/>
    </source>
</evidence>
<reference evidence="2" key="1">
    <citation type="journal article" date="2019" name="Int. J. Syst. Evol. Microbiol.">
        <title>The Global Catalogue of Microorganisms (GCM) 10K type strain sequencing project: providing services to taxonomists for standard genome sequencing and annotation.</title>
        <authorList>
            <consortium name="The Broad Institute Genomics Platform"/>
            <consortium name="The Broad Institute Genome Sequencing Center for Infectious Disease"/>
            <person name="Wu L."/>
            <person name="Ma J."/>
        </authorList>
    </citation>
    <scope>NUCLEOTIDE SEQUENCE [LARGE SCALE GENOMIC DNA]</scope>
    <source>
        <strain evidence="2">DFY41</strain>
    </source>
</reference>
<comment type="caution">
    <text evidence="1">The sequence shown here is derived from an EMBL/GenBank/DDBJ whole genome shotgun (WGS) entry which is preliminary data.</text>
</comment>
<dbReference type="Proteomes" id="UP001596087">
    <property type="component" value="Unassembled WGS sequence"/>
</dbReference>
<gene>
    <name evidence="1" type="ORF">ACFPGP_21975</name>
</gene>
<name>A0ABW0BRX6_9ACTN</name>
<organism evidence="1 2">
    <name type="scientific">Nocardioides taihuensis</name>
    <dbReference type="NCBI Taxonomy" id="1835606"/>
    <lineage>
        <taxon>Bacteria</taxon>
        <taxon>Bacillati</taxon>
        <taxon>Actinomycetota</taxon>
        <taxon>Actinomycetes</taxon>
        <taxon>Propionibacteriales</taxon>
        <taxon>Nocardioidaceae</taxon>
        <taxon>Nocardioides</taxon>
    </lineage>
</organism>
<evidence type="ECO:0008006" key="3">
    <source>
        <dbReference type="Google" id="ProtNLM"/>
    </source>
</evidence>